<evidence type="ECO:0000256" key="4">
    <source>
        <dbReference type="ARBA" id="ARBA00022827"/>
    </source>
</evidence>
<sequence length="601" mass="66836">MTTPYFSKRNLRFLLFEVFNAGQLTHYPYFEAHDRETFNLVLESAAQIADTLMHPYLRDIDKNQPELKDGKVTVHPKIREYLTAMGEAGLIGAGFSFEHGGQQLPELINASVSFILMAANNGMMYIGLTSGAAHLIASFGTPELQETYVPNMLSGKWQGTMALTEPQAGSSLSDVMTTAVPQPDGSYKIKGQKVFISAGDHDASDNIIHLMLARIEGAPKGTKGISLFVVPKYRPDGNGGFTDNDVTSTGVYHKMGQKGVPAMHLTMGERDDCIGWLVGQPHQGLPYMFQMMNEARIGVGMTAAAIATAAYYAALQYAKERPQSRRLNEKNLLDAPQTPIINHPDVRRMLLFQKAVVEGSLSILLECSRLSDLIHVTEGEERETYQLLLDLLTPIAKTYPSEMGVQSVSQSMQTLGGYGYTEDFPIEQLYRDIRITPIYEGTTGIQAQDLLGRKVTMKGGKATQLLFAEIRRIIAEASTHDDLKPYADRLEGELKRIHDVTMSLLPFAGQGDYERFLADATLYLELYSIVTIAWQWLKQAVVAKQALLTQNPQGDELAFYEGKLHTMKYFFHYEVPKTLGLAKRLQDTEVLTIVSEKELAL</sequence>
<dbReference type="SUPFAM" id="SSF47203">
    <property type="entry name" value="Acyl-CoA dehydrogenase C-terminal domain-like"/>
    <property type="match status" value="1"/>
</dbReference>
<comment type="caution">
    <text evidence="10">The sequence shown here is derived from an EMBL/GenBank/DDBJ whole genome shotgun (WGS) entry which is preliminary data.</text>
</comment>
<dbReference type="RefSeq" id="WP_345270374.1">
    <property type="nucleotide sequence ID" value="NZ_BAABHB010000012.1"/>
</dbReference>
<name>A0ABP8KSK0_9BACT</name>
<evidence type="ECO:0000256" key="1">
    <source>
        <dbReference type="ARBA" id="ARBA00001974"/>
    </source>
</evidence>
<dbReference type="PANTHER" id="PTHR42803:SF3">
    <property type="entry name" value="ACYL-COA DEHYDROGENASE-RELATED"/>
    <property type="match status" value="1"/>
</dbReference>
<dbReference type="InterPro" id="IPR013786">
    <property type="entry name" value="AcylCoA_DH/ox_N"/>
</dbReference>
<dbReference type="SUPFAM" id="SSF56645">
    <property type="entry name" value="Acyl-CoA dehydrogenase NM domain-like"/>
    <property type="match status" value="1"/>
</dbReference>
<feature type="domain" description="Acyl-CoA dehydrogenase/oxidase C-terminal" evidence="6">
    <location>
        <begin position="283"/>
        <end position="449"/>
    </location>
</feature>
<feature type="domain" description="Acyl-CoA dehydrogenase/oxidase N-terminal" evidence="8">
    <location>
        <begin position="40"/>
        <end position="156"/>
    </location>
</feature>
<evidence type="ECO:0000256" key="2">
    <source>
        <dbReference type="ARBA" id="ARBA00009347"/>
    </source>
</evidence>
<evidence type="ECO:0000259" key="6">
    <source>
        <dbReference type="Pfam" id="PF00441"/>
    </source>
</evidence>
<organism evidence="10 11">
    <name type="scientific">Nibrella viscosa</name>
    <dbReference type="NCBI Taxonomy" id="1084524"/>
    <lineage>
        <taxon>Bacteria</taxon>
        <taxon>Pseudomonadati</taxon>
        <taxon>Bacteroidota</taxon>
        <taxon>Cytophagia</taxon>
        <taxon>Cytophagales</taxon>
        <taxon>Spirosomataceae</taxon>
        <taxon>Nibrella</taxon>
    </lineage>
</organism>
<dbReference type="InterPro" id="IPR046373">
    <property type="entry name" value="Acyl-CoA_Oxase/DH_mid-dom_sf"/>
</dbReference>
<dbReference type="InterPro" id="IPR009075">
    <property type="entry name" value="AcylCo_DH/oxidase_C"/>
</dbReference>
<dbReference type="InterPro" id="IPR052166">
    <property type="entry name" value="Diverse_Acyl-CoA_DH"/>
</dbReference>
<keyword evidence="4 5" id="KW-0274">FAD</keyword>
<comment type="similarity">
    <text evidence="2 5">Belongs to the acyl-CoA dehydrogenase family.</text>
</comment>
<dbReference type="Gene3D" id="1.20.140.10">
    <property type="entry name" value="Butyryl-CoA Dehydrogenase, subunit A, domain 3"/>
    <property type="match status" value="1"/>
</dbReference>
<dbReference type="InterPro" id="IPR037069">
    <property type="entry name" value="AcylCoA_DH/ox_N_sf"/>
</dbReference>
<feature type="domain" description="Acyl-CoA oxidase/dehydrogenase middle" evidence="7">
    <location>
        <begin position="161"/>
        <end position="266"/>
    </location>
</feature>
<dbReference type="InterPro" id="IPR009100">
    <property type="entry name" value="AcylCoA_DH/oxidase_NM_dom_sf"/>
</dbReference>
<dbReference type="Pfam" id="PF02770">
    <property type="entry name" value="Acyl-CoA_dh_M"/>
    <property type="match status" value="1"/>
</dbReference>
<dbReference type="Pfam" id="PF00441">
    <property type="entry name" value="Acyl-CoA_dh_1"/>
    <property type="match status" value="1"/>
</dbReference>
<dbReference type="Proteomes" id="UP001500936">
    <property type="component" value="Unassembled WGS sequence"/>
</dbReference>
<dbReference type="EMBL" id="BAABHB010000012">
    <property type="protein sequence ID" value="GAA4415368.1"/>
    <property type="molecule type" value="Genomic_DNA"/>
</dbReference>
<dbReference type="InterPro" id="IPR025878">
    <property type="entry name" value="Acyl-CoA_dh-like_C_dom"/>
</dbReference>
<reference evidence="11" key="1">
    <citation type="journal article" date="2019" name="Int. J. Syst. Evol. Microbiol.">
        <title>The Global Catalogue of Microorganisms (GCM) 10K type strain sequencing project: providing services to taxonomists for standard genome sequencing and annotation.</title>
        <authorList>
            <consortium name="The Broad Institute Genomics Platform"/>
            <consortium name="The Broad Institute Genome Sequencing Center for Infectious Disease"/>
            <person name="Wu L."/>
            <person name="Ma J."/>
        </authorList>
    </citation>
    <scope>NUCLEOTIDE SEQUENCE [LARGE SCALE GENOMIC DNA]</scope>
    <source>
        <strain evidence="11">JCM 17925</strain>
    </source>
</reference>
<keyword evidence="11" id="KW-1185">Reference proteome</keyword>
<dbReference type="InterPro" id="IPR006091">
    <property type="entry name" value="Acyl-CoA_Oxase/DH_mid-dom"/>
</dbReference>
<dbReference type="Pfam" id="PF02771">
    <property type="entry name" value="Acyl-CoA_dh_N"/>
    <property type="match status" value="1"/>
</dbReference>
<evidence type="ECO:0000259" key="9">
    <source>
        <dbReference type="Pfam" id="PF12806"/>
    </source>
</evidence>
<evidence type="ECO:0000256" key="3">
    <source>
        <dbReference type="ARBA" id="ARBA00022630"/>
    </source>
</evidence>
<proteinExistence type="inferred from homology"/>
<feature type="domain" description="Acetyl-CoA dehydrogenase-like C-terminal" evidence="9">
    <location>
        <begin position="466"/>
        <end position="588"/>
    </location>
</feature>
<evidence type="ECO:0000259" key="8">
    <source>
        <dbReference type="Pfam" id="PF02771"/>
    </source>
</evidence>
<protein>
    <submittedName>
        <fullName evidence="10">Acyl-CoA dehydrogenase</fullName>
    </submittedName>
</protein>
<keyword evidence="3 5" id="KW-0285">Flavoprotein</keyword>
<dbReference type="Gene3D" id="2.40.110.10">
    <property type="entry name" value="Butyryl-CoA Dehydrogenase, subunit A, domain 2"/>
    <property type="match status" value="1"/>
</dbReference>
<comment type="cofactor">
    <cofactor evidence="1 5">
        <name>FAD</name>
        <dbReference type="ChEBI" id="CHEBI:57692"/>
    </cofactor>
</comment>
<dbReference type="Pfam" id="PF12806">
    <property type="entry name" value="Acyl-CoA_dh_C"/>
    <property type="match status" value="1"/>
</dbReference>
<accession>A0ABP8KSK0</accession>
<dbReference type="Gene3D" id="1.10.540.10">
    <property type="entry name" value="Acyl-CoA dehydrogenase/oxidase, N-terminal domain"/>
    <property type="match status" value="1"/>
</dbReference>
<dbReference type="PANTHER" id="PTHR42803">
    <property type="entry name" value="ACYL-COA DEHYDROGENASE"/>
    <property type="match status" value="1"/>
</dbReference>
<dbReference type="InterPro" id="IPR036250">
    <property type="entry name" value="AcylCo_DH-like_C"/>
</dbReference>
<evidence type="ECO:0000313" key="10">
    <source>
        <dbReference type="EMBL" id="GAA4415368.1"/>
    </source>
</evidence>
<keyword evidence="5" id="KW-0560">Oxidoreductase</keyword>
<evidence type="ECO:0000313" key="11">
    <source>
        <dbReference type="Proteomes" id="UP001500936"/>
    </source>
</evidence>
<gene>
    <name evidence="10" type="ORF">GCM10023187_45840</name>
</gene>
<evidence type="ECO:0000256" key="5">
    <source>
        <dbReference type="RuleBase" id="RU362125"/>
    </source>
</evidence>
<evidence type="ECO:0000259" key="7">
    <source>
        <dbReference type="Pfam" id="PF02770"/>
    </source>
</evidence>